<dbReference type="SMART" id="SM00388">
    <property type="entry name" value="HisKA"/>
    <property type="match status" value="1"/>
</dbReference>
<dbReference type="PROSITE" id="PS50113">
    <property type="entry name" value="PAC"/>
    <property type="match status" value="1"/>
</dbReference>
<evidence type="ECO:0000259" key="13">
    <source>
        <dbReference type="PROSITE" id="PS50109"/>
    </source>
</evidence>
<dbReference type="NCBIfam" id="TIGR00229">
    <property type="entry name" value="sensory_box"/>
    <property type="match status" value="2"/>
</dbReference>
<evidence type="ECO:0000256" key="1">
    <source>
        <dbReference type="ARBA" id="ARBA00000085"/>
    </source>
</evidence>
<dbReference type="InterPro" id="IPR000700">
    <property type="entry name" value="PAS-assoc_C"/>
</dbReference>
<dbReference type="SMART" id="SM00091">
    <property type="entry name" value="PAS"/>
    <property type="match status" value="2"/>
</dbReference>
<dbReference type="InterPro" id="IPR013767">
    <property type="entry name" value="PAS_fold"/>
</dbReference>
<dbReference type="GO" id="GO:0000156">
    <property type="term" value="F:phosphorelay response regulator activity"/>
    <property type="evidence" value="ECO:0007669"/>
    <property type="project" value="TreeGrafter"/>
</dbReference>
<dbReference type="GO" id="GO:0007234">
    <property type="term" value="P:osmosensory signaling via phosphorelay pathway"/>
    <property type="evidence" value="ECO:0007669"/>
    <property type="project" value="TreeGrafter"/>
</dbReference>
<feature type="domain" description="PAS" evidence="14">
    <location>
        <begin position="349"/>
        <end position="426"/>
    </location>
</feature>
<comment type="catalytic activity">
    <reaction evidence="1">
        <text>ATP + protein L-histidine = ADP + protein N-phospho-L-histidine.</text>
        <dbReference type="EC" id="2.7.13.3"/>
    </reaction>
</comment>
<feature type="domain" description="Histidine kinase" evidence="13">
    <location>
        <begin position="492"/>
        <end position="704"/>
    </location>
</feature>
<dbReference type="GO" id="GO:0006355">
    <property type="term" value="P:regulation of DNA-templated transcription"/>
    <property type="evidence" value="ECO:0007669"/>
    <property type="project" value="InterPro"/>
</dbReference>
<evidence type="ECO:0000256" key="2">
    <source>
        <dbReference type="ARBA" id="ARBA00004141"/>
    </source>
</evidence>
<evidence type="ECO:0000259" key="15">
    <source>
        <dbReference type="PROSITE" id="PS50113"/>
    </source>
</evidence>
<dbReference type="CDD" id="cd00130">
    <property type="entry name" value="PAS"/>
    <property type="match status" value="2"/>
</dbReference>
<evidence type="ECO:0000256" key="12">
    <source>
        <dbReference type="ARBA" id="ARBA00023136"/>
    </source>
</evidence>
<dbReference type="InterPro" id="IPR003018">
    <property type="entry name" value="GAF"/>
</dbReference>
<name>A0A6C0GD59_9BACT</name>
<evidence type="ECO:0000256" key="4">
    <source>
        <dbReference type="ARBA" id="ARBA00022553"/>
    </source>
</evidence>
<dbReference type="InterPro" id="IPR005467">
    <property type="entry name" value="His_kinase_dom"/>
</dbReference>
<proteinExistence type="predicted"/>
<keyword evidence="7" id="KW-0547">Nucleotide-binding</keyword>
<dbReference type="EC" id="2.7.13.3" evidence="3"/>
<dbReference type="InterPro" id="IPR003661">
    <property type="entry name" value="HisK_dim/P_dom"/>
</dbReference>
<dbReference type="InterPro" id="IPR003594">
    <property type="entry name" value="HATPase_dom"/>
</dbReference>
<evidence type="ECO:0000256" key="5">
    <source>
        <dbReference type="ARBA" id="ARBA00022679"/>
    </source>
</evidence>
<dbReference type="InterPro" id="IPR050351">
    <property type="entry name" value="BphY/WalK/GraS-like"/>
</dbReference>
<keyword evidence="6" id="KW-0812">Transmembrane</keyword>
<keyword evidence="12" id="KW-0472">Membrane</keyword>
<evidence type="ECO:0000259" key="14">
    <source>
        <dbReference type="PROSITE" id="PS50112"/>
    </source>
</evidence>
<dbReference type="SUPFAM" id="SSF55785">
    <property type="entry name" value="PYP-like sensor domain (PAS domain)"/>
    <property type="match status" value="2"/>
</dbReference>
<dbReference type="InterPro" id="IPR036890">
    <property type="entry name" value="HATPase_C_sf"/>
</dbReference>
<evidence type="ECO:0000256" key="10">
    <source>
        <dbReference type="ARBA" id="ARBA00022989"/>
    </source>
</evidence>
<dbReference type="GO" id="GO:0030295">
    <property type="term" value="F:protein kinase activator activity"/>
    <property type="evidence" value="ECO:0007669"/>
    <property type="project" value="TreeGrafter"/>
</dbReference>
<dbReference type="PROSITE" id="PS50109">
    <property type="entry name" value="HIS_KIN"/>
    <property type="match status" value="1"/>
</dbReference>
<dbReference type="PRINTS" id="PR00344">
    <property type="entry name" value="BCTRLSENSOR"/>
</dbReference>
<keyword evidence="11" id="KW-0902">Two-component regulatory system</keyword>
<evidence type="ECO:0000256" key="9">
    <source>
        <dbReference type="ARBA" id="ARBA00022840"/>
    </source>
</evidence>
<dbReference type="SUPFAM" id="SSF55874">
    <property type="entry name" value="ATPase domain of HSP90 chaperone/DNA topoisomerase II/histidine kinase"/>
    <property type="match status" value="1"/>
</dbReference>
<feature type="domain" description="PAS" evidence="14">
    <location>
        <begin position="222"/>
        <end position="286"/>
    </location>
</feature>
<keyword evidence="9" id="KW-0067">ATP-binding</keyword>
<dbReference type="Pfam" id="PF08448">
    <property type="entry name" value="PAS_4"/>
    <property type="match status" value="1"/>
</dbReference>
<dbReference type="Gene3D" id="3.30.450.40">
    <property type="match status" value="1"/>
</dbReference>
<keyword evidence="17" id="KW-1185">Reference proteome</keyword>
<dbReference type="Pfam" id="PF00989">
    <property type="entry name" value="PAS"/>
    <property type="match status" value="1"/>
</dbReference>
<evidence type="ECO:0000256" key="3">
    <source>
        <dbReference type="ARBA" id="ARBA00012438"/>
    </source>
</evidence>
<dbReference type="SUPFAM" id="SSF55781">
    <property type="entry name" value="GAF domain-like"/>
    <property type="match status" value="1"/>
</dbReference>
<keyword evidence="8" id="KW-0418">Kinase</keyword>
<dbReference type="SMART" id="SM00387">
    <property type="entry name" value="HATPase_c"/>
    <property type="match status" value="1"/>
</dbReference>
<keyword evidence="4" id="KW-0597">Phosphoprotein</keyword>
<comment type="subcellular location">
    <subcellularLocation>
        <location evidence="2">Membrane</location>
        <topology evidence="2">Multi-pass membrane protein</topology>
    </subcellularLocation>
</comment>
<dbReference type="KEGG" id="rhoz:GXP67_04090"/>
<evidence type="ECO:0000256" key="6">
    <source>
        <dbReference type="ARBA" id="ARBA00022692"/>
    </source>
</evidence>
<dbReference type="Gene3D" id="3.30.450.20">
    <property type="entry name" value="PAS domain"/>
    <property type="match status" value="2"/>
</dbReference>
<dbReference type="PANTHER" id="PTHR42878:SF7">
    <property type="entry name" value="SENSOR HISTIDINE KINASE GLRK"/>
    <property type="match status" value="1"/>
</dbReference>
<keyword evidence="10" id="KW-1133">Transmembrane helix</keyword>
<keyword evidence="5" id="KW-0808">Transferase</keyword>
<dbReference type="InterPro" id="IPR035965">
    <property type="entry name" value="PAS-like_dom_sf"/>
</dbReference>
<dbReference type="GO" id="GO:0016020">
    <property type="term" value="C:membrane"/>
    <property type="evidence" value="ECO:0007669"/>
    <property type="project" value="UniProtKB-SubCell"/>
</dbReference>
<dbReference type="AlphaFoldDB" id="A0A6C0GD59"/>
<dbReference type="SUPFAM" id="SSF47384">
    <property type="entry name" value="Homodimeric domain of signal transducing histidine kinase"/>
    <property type="match status" value="1"/>
</dbReference>
<evidence type="ECO:0000313" key="17">
    <source>
        <dbReference type="Proteomes" id="UP000480178"/>
    </source>
</evidence>
<evidence type="ECO:0000256" key="11">
    <source>
        <dbReference type="ARBA" id="ARBA00023012"/>
    </source>
</evidence>
<dbReference type="GO" id="GO:0000155">
    <property type="term" value="F:phosphorelay sensor kinase activity"/>
    <property type="evidence" value="ECO:0007669"/>
    <property type="project" value="InterPro"/>
</dbReference>
<organism evidence="16 17">
    <name type="scientific">Rhodocytophaga rosea</name>
    <dbReference type="NCBI Taxonomy" id="2704465"/>
    <lineage>
        <taxon>Bacteria</taxon>
        <taxon>Pseudomonadati</taxon>
        <taxon>Bacteroidota</taxon>
        <taxon>Cytophagia</taxon>
        <taxon>Cytophagales</taxon>
        <taxon>Rhodocytophagaceae</taxon>
        <taxon>Rhodocytophaga</taxon>
    </lineage>
</organism>
<dbReference type="Pfam" id="PF13185">
    <property type="entry name" value="GAF_2"/>
    <property type="match status" value="1"/>
</dbReference>
<dbReference type="EMBL" id="CP048222">
    <property type="protein sequence ID" value="QHT65905.1"/>
    <property type="molecule type" value="Genomic_DNA"/>
</dbReference>
<dbReference type="InterPro" id="IPR029016">
    <property type="entry name" value="GAF-like_dom_sf"/>
</dbReference>
<dbReference type="GO" id="GO:0005524">
    <property type="term" value="F:ATP binding"/>
    <property type="evidence" value="ECO:0007669"/>
    <property type="project" value="UniProtKB-KW"/>
</dbReference>
<evidence type="ECO:0000256" key="7">
    <source>
        <dbReference type="ARBA" id="ARBA00022741"/>
    </source>
</evidence>
<dbReference type="InterPro" id="IPR004358">
    <property type="entry name" value="Sig_transdc_His_kin-like_C"/>
</dbReference>
<gene>
    <name evidence="16" type="ORF">GXP67_04090</name>
</gene>
<dbReference type="Gene3D" id="3.30.565.10">
    <property type="entry name" value="Histidine kinase-like ATPase, C-terminal domain"/>
    <property type="match status" value="1"/>
</dbReference>
<dbReference type="Proteomes" id="UP000480178">
    <property type="component" value="Chromosome"/>
</dbReference>
<evidence type="ECO:0000256" key="8">
    <source>
        <dbReference type="ARBA" id="ARBA00022777"/>
    </source>
</evidence>
<dbReference type="Pfam" id="PF02518">
    <property type="entry name" value="HATPase_c"/>
    <property type="match status" value="1"/>
</dbReference>
<dbReference type="RefSeq" id="WP_162441978.1">
    <property type="nucleotide sequence ID" value="NZ_CP048222.1"/>
</dbReference>
<sequence length="706" mass="79928">MVKKTPDSEARILVAHTPDSAISSLFLQNHLEKESWLGRSAQVWQMIGQCNRLLMRASEEKTLLQDLCRTIVETGGYQMAWIGFSVSDERKKARRYSQMGFEAGYPENAHSVWTNSKQVNNPVLTALRTHKPAIVQDILSPEKSSTWESKPTEKEFGAAISLPLVYNSQAFGILNVYASQSKAFNPEETKLLIQLADDCSYGIHSLRPRLSQHRVLGQFNTSGSYFQALIQNASDIIMVLDVAGYITFVSTSVQRILGYAPEELIGKDSALYLHPEDDRVIKTVLQSPSGQENINPGNTETRMRHVNSSWLYFDCTVNNQLLDPDIKGLVLTLHDITLHKLAQAKLQKQQKEHQIMFDAVPAMIVFKDASNRILRANKLAASFYGIAREELEGKSLYTLNPAEASRYHQEDLEIISSGIPRLNETEQVKFADGEIRWIQTDKIPFYDEERKAGAIIIFSHEITAHKKLEDALIETLDELKQKNFELDNYFYKVSHDIRAPLCTILGLTNLMKLEKDIAGNEVYIGLIEKSIHKLDSFIQTILNHSRMLNTSTHIQSIDFQQIITQCLNEFTYLPQFFRLKTQIQLHSSNKFYNDASQIAIIFRHLILNALKFMDVRREENLLEVDITITGNKAYISVEDNGIGIQKQYIGKIFDMFFKATDVSDGAGLGLYIVKQTVDKMGGSISVKSKSGKGTVFKIILFNLQGV</sequence>
<dbReference type="InterPro" id="IPR000014">
    <property type="entry name" value="PAS"/>
</dbReference>
<dbReference type="InterPro" id="IPR036097">
    <property type="entry name" value="HisK_dim/P_sf"/>
</dbReference>
<protein>
    <recommendedName>
        <fullName evidence="3">histidine kinase</fullName>
        <ecNumber evidence="3">2.7.13.3</ecNumber>
    </recommendedName>
</protein>
<dbReference type="PANTHER" id="PTHR42878">
    <property type="entry name" value="TWO-COMPONENT HISTIDINE KINASE"/>
    <property type="match status" value="1"/>
</dbReference>
<dbReference type="CDD" id="cd00082">
    <property type="entry name" value="HisKA"/>
    <property type="match status" value="1"/>
</dbReference>
<dbReference type="InterPro" id="IPR013656">
    <property type="entry name" value="PAS_4"/>
</dbReference>
<dbReference type="Gene3D" id="1.10.287.130">
    <property type="match status" value="1"/>
</dbReference>
<reference evidence="16 17" key="1">
    <citation type="submission" date="2020-01" db="EMBL/GenBank/DDBJ databases">
        <authorList>
            <person name="Kim M.K."/>
        </authorList>
    </citation>
    <scope>NUCLEOTIDE SEQUENCE [LARGE SCALE GENOMIC DNA]</scope>
    <source>
        <strain evidence="16 17">172606-1</strain>
    </source>
</reference>
<dbReference type="PROSITE" id="PS50112">
    <property type="entry name" value="PAS"/>
    <property type="match status" value="2"/>
</dbReference>
<accession>A0A6C0GD59</accession>
<evidence type="ECO:0000313" key="16">
    <source>
        <dbReference type="EMBL" id="QHT65905.1"/>
    </source>
</evidence>
<feature type="domain" description="PAC" evidence="15">
    <location>
        <begin position="421"/>
        <end position="474"/>
    </location>
</feature>